<dbReference type="EMBL" id="FOAJ01000001">
    <property type="protein sequence ID" value="SEK31142.1"/>
    <property type="molecule type" value="Genomic_DNA"/>
</dbReference>
<dbReference type="HAMAP" id="MF_01987">
    <property type="entry name" value="Ribokinase"/>
    <property type="match status" value="1"/>
</dbReference>
<comment type="caution">
    <text evidence="9">Lacks conserved residue(s) required for the propagation of feature annotation.</text>
</comment>
<comment type="activity regulation">
    <text evidence="9">Activated by a monovalent cation that binds near, but not in, the active site. The most likely occupant of the site in vivo is potassium. Ion binding induces a conformational change that may alter substrate affinity.</text>
</comment>
<dbReference type="InterPro" id="IPR002139">
    <property type="entry name" value="Ribo/fructo_kinase"/>
</dbReference>
<dbReference type="GO" id="GO:0005829">
    <property type="term" value="C:cytosol"/>
    <property type="evidence" value="ECO:0007669"/>
    <property type="project" value="TreeGrafter"/>
</dbReference>
<comment type="subcellular location">
    <subcellularLocation>
        <location evidence="9">Cytoplasm</location>
    </subcellularLocation>
</comment>
<dbReference type="CDD" id="cd01174">
    <property type="entry name" value="ribokinase"/>
    <property type="match status" value="1"/>
</dbReference>
<comment type="catalytic activity">
    <reaction evidence="9">
        <text>D-ribose + ATP = D-ribose 5-phosphate + ADP + H(+)</text>
        <dbReference type="Rhea" id="RHEA:13697"/>
        <dbReference type="ChEBI" id="CHEBI:15378"/>
        <dbReference type="ChEBI" id="CHEBI:30616"/>
        <dbReference type="ChEBI" id="CHEBI:47013"/>
        <dbReference type="ChEBI" id="CHEBI:78346"/>
        <dbReference type="ChEBI" id="CHEBI:456216"/>
        <dbReference type="EC" id="2.7.1.15"/>
    </reaction>
</comment>
<dbReference type="GO" id="GO:0046872">
    <property type="term" value="F:metal ion binding"/>
    <property type="evidence" value="ECO:0007669"/>
    <property type="project" value="UniProtKB-KW"/>
</dbReference>
<dbReference type="PANTHER" id="PTHR10584">
    <property type="entry name" value="SUGAR KINASE"/>
    <property type="match status" value="1"/>
</dbReference>
<dbReference type="GO" id="GO:0019303">
    <property type="term" value="P:D-ribose catabolic process"/>
    <property type="evidence" value="ECO:0007669"/>
    <property type="project" value="UniProtKB-UniRule"/>
</dbReference>
<evidence type="ECO:0000256" key="8">
    <source>
        <dbReference type="ARBA" id="ARBA00023277"/>
    </source>
</evidence>
<sequence length="329" mass="33012">MSAPLSHDGGGANQGGRVVILGIYVTDLTFRAARMPLPGETIGGSAFRMGPGGKGSNQAVAAARAGAEVVFCTRVGNDEFGAIARATWAAEGITARAGVADGVATGAAHIFVDDTTGQNAIIVVAGAAGTLGPSDIEAIEDDIAAAQVFVTQLEQPVDAARRGLETARRHRVTTVFNPAPALPLDDAIFPLCDYITPNETEAAALTGERVDDVASARRAGDALLKKGVGTAIVTLGEHGALLHGPNQSVLVPAFRCGRVVETAGAGDGFTGGFAAALARGMDPQAAVRFGCALAGLSVTRPGTAPSMPTLGEIRALLDAAGPALAAASQ</sequence>
<dbReference type="SUPFAM" id="SSF53613">
    <property type="entry name" value="Ribokinase-like"/>
    <property type="match status" value="1"/>
</dbReference>
<dbReference type="UniPathway" id="UPA00916">
    <property type="reaction ID" value="UER00889"/>
</dbReference>
<keyword evidence="2 9" id="KW-0479">Metal-binding</keyword>
<dbReference type="Gene3D" id="3.40.1190.20">
    <property type="match status" value="1"/>
</dbReference>
<keyword evidence="9" id="KW-0963">Cytoplasm</keyword>
<dbReference type="InterPro" id="IPR011877">
    <property type="entry name" value="Ribokinase"/>
</dbReference>
<keyword evidence="6 9" id="KW-0460">Magnesium</keyword>
<dbReference type="PRINTS" id="PR00990">
    <property type="entry name" value="RIBOKINASE"/>
</dbReference>
<name>A0A1H7G2X4_9BURK</name>
<comment type="similarity">
    <text evidence="9">Belongs to the carbohydrate kinase PfkB family. Ribokinase subfamily.</text>
</comment>
<feature type="binding site" evidence="9">
    <location>
        <position position="306"/>
    </location>
    <ligand>
        <name>K(+)</name>
        <dbReference type="ChEBI" id="CHEBI:29103"/>
    </ligand>
</feature>
<feature type="binding site" evidence="9">
    <location>
        <position position="302"/>
    </location>
    <ligand>
        <name>K(+)</name>
        <dbReference type="ChEBI" id="CHEBI:29103"/>
    </ligand>
</feature>
<evidence type="ECO:0000256" key="2">
    <source>
        <dbReference type="ARBA" id="ARBA00022723"/>
    </source>
</evidence>
<evidence type="ECO:0000256" key="3">
    <source>
        <dbReference type="ARBA" id="ARBA00022741"/>
    </source>
</evidence>
<evidence type="ECO:0000256" key="5">
    <source>
        <dbReference type="ARBA" id="ARBA00022840"/>
    </source>
</evidence>
<dbReference type="NCBIfam" id="TIGR02152">
    <property type="entry name" value="D_ribokin_bact"/>
    <property type="match status" value="1"/>
</dbReference>
<feature type="binding site" evidence="9">
    <location>
        <begin position="266"/>
        <end position="267"/>
    </location>
    <ligand>
        <name>ATP</name>
        <dbReference type="ChEBI" id="CHEBI:30616"/>
    </ligand>
</feature>
<keyword evidence="1 9" id="KW-0808">Transferase</keyword>
<dbReference type="Pfam" id="PF00294">
    <property type="entry name" value="PfkB"/>
    <property type="match status" value="1"/>
</dbReference>
<feature type="domain" description="Carbohydrate kinase PfkB" evidence="11">
    <location>
        <begin position="17"/>
        <end position="309"/>
    </location>
</feature>
<dbReference type="Proteomes" id="UP000199120">
    <property type="component" value="Unassembled WGS sequence"/>
</dbReference>
<feature type="active site" description="Proton acceptor" evidence="9">
    <location>
        <position position="267"/>
    </location>
</feature>
<organism evidence="12 13">
    <name type="scientific">Paraburkholderia caballeronis</name>
    <dbReference type="NCBI Taxonomy" id="416943"/>
    <lineage>
        <taxon>Bacteria</taxon>
        <taxon>Pseudomonadati</taxon>
        <taxon>Pseudomonadota</taxon>
        <taxon>Betaproteobacteria</taxon>
        <taxon>Burkholderiales</taxon>
        <taxon>Burkholderiaceae</taxon>
        <taxon>Paraburkholderia</taxon>
    </lineage>
</organism>
<protein>
    <recommendedName>
        <fullName evidence="9 10">Ribokinase</fullName>
        <shortName evidence="9">RK</shortName>
        <ecNumber evidence="9 10">2.7.1.15</ecNumber>
    </recommendedName>
</protein>
<evidence type="ECO:0000256" key="1">
    <source>
        <dbReference type="ARBA" id="ARBA00022679"/>
    </source>
</evidence>
<feature type="binding site" evidence="9">
    <location>
        <position position="267"/>
    </location>
    <ligand>
        <name>substrate</name>
    </ligand>
</feature>
<feature type="binding site" evidence="9">
    <location>
        <begin position="25"/>
        <end position="27"/>
    </location>
    <ligand>
        <name>substrate</name>
    </ligand>
</feature>
<dbReference type="PANTHER" id="PTHR10584:SF166">
    <property type="entry name" value="RIBOKINASE"/>
    <property type="match status" value="1"/>
</dbReference>
<feature type="binding site" evidence="9">
    <location>
        <position position="263"/>
    </location>
    <ligand>
        <name>K(+)</name>
        <dbReference type="ChEBI" id="CHEBI:29103"/>
    </ligand>
</feature>
<dbReference type="InterPro" id="IPR011611">
    <property type="entry name" value="PfkB_dom"/>
</dbReference>
<feature type="binding site" evidence="9">
    <location>
        <position position="198"/>
    </location>
    <ligand>
        <name>ATP</name>
        <dbReference type="ChEBI" id="CHEBI:30616"/>
    </ligand>
</feature>
<keyword evidence="7 9" id="KW-0630">Potassium</keyword>
<evidence type="ECO:0000256" key="4">
    <source>
        <dbReference type="ARBA" id="ARBA00022777"/>
    </source>
</evidence>
<keyword evidence="8 9" id="KW-0119">Carbohydrate metabolism</keyword>
<feature type="binding site" evidence="9">
    <location>
        <begin position="234"/>
        <end position="239"/>
    </location>
    <ligand>
        <name>ATP</name>
        <dbReference type="ChEBI" id="CHEBI:30616"/>
    </ligand>
</feature>
<evidence type="ECO:0000256" key="10">
    <source>
        <dbReference type="NCBIfam" id="TIGR02152"/>
    </source>
</evidence>
<reference evidence="13" key="1">
    <citation type="submission" date="2016-10" db="EMBL/GenBank/DDBJ databases">
        <authorList>
            <person name="Varghese N."/>
            <person name="Submissions S."/>
        </authorList>
    </citation>
    <scope>NUCLEOTIDE SEQUENCE [LARGE SCALE GENOMIC DNA]</scope>
    <source>
        <strain evidence="13">LMG 26416</strain>
    </source>
</reference>
<feature type="binding site" evidence="9">
    <location>
        <position position="297"/>
    </location>
    <ligand>
        <name>K(+)</name>
        <dbReference type="ChEBI" id="CHEBI:29103"/>
    </ligand>
</feature>
<comment type="subunit">
    <text evidence="9">Homodimer.</text>
</comment>
<keyword evidence="4 9" id="KW-0418">Kinase</keyword>
<dbReference type="GO" id="GO:0005524">
    <property type="term" value="F:ATP binding"/>
    <property type="evidence" value="ECO:0007669"/>
    <property type="project" value="UniProtKB-UniRule"/>
</dbReference>
<comment type="pathway">
    <text evidence="9">Carbohydrate metabolism; D-ribose degradation; D-ribose 5-phosphate from beta-D-ribopyranose: step 2/2.</text>
</comment>
<keyword evidence="5 9" id="KW-0067">ATP-binding</keyword>
<evidence type="ECO:0000256" key="6">
    <source>
        <dbReference type="ARBA" id="ARBA00022842"/>
    </source>
</evidence>
<dbReference type="InterPro" id="IPR029056">
    <property type="entry name" value="Ribokinase-like"/>
</dbReference>
<accession>A0A1H7G2X4</accession>
<evidence type="ECO:0000256" key="7">
    <source>
        <dbReference type="ARBA" id="ARBA00022958"/>
    </source>
</evidence>
<comment type="cofactor">
    <cofactor evidence="9">
        <name>Mg(2+)</name>
        <dbReference type="ChEBI" id="CHEBI:18420"/>
    </cofactor>
    <text evidence="9">Requires a divalent cation, most likely magnesium in vivo, as an electrophilic catalyst to aid phosphoryl group transfer. It is the chelate of the metal and the nucleotide that is the actual substrate.</text>
</comment>
<feature type="binding site" evidence="9">
    <location>
        <position position="154"/>
    </location>
    <ligand>
        <name>substrate</name>
    </ligand>
</feature>
<gene>
    <name evidence="9" type="primary">rbsK</name>
    <name evidence="12" type="ORF">SAMN05192542_101533</name>
</gene>
<comment type="function">
    <text evidence="9">Catalyzes the phosphorylation of ribose at O-5 in a reaction requiring ATP and magnesium. The resulting D-ribose-5-phosphate can then be used either for sythesis of nucleotides, histidine, and tryptophan, or as a component of the pentose phosphate pathway.</text>
</comment>
<dbReference type="EC" id="2.7.1.15" evidence="9 10"/>
<evidence type="ECO:0000256" key="9">
    <source>
        <dbReference type="HAMAP-Rule" id="MF_01987"/>
    </source>
</evidence>
<dbReference type="STRING" id="416943.SAMN05445871_5710"/>
<evidence type="ECO:0000313" key="13">
    <source>
        <dbReference type="Proteomes" id="UP000199120"/>
    </source>
</evidence>
<keyword evidence="13" id="KW-1185">Reference proteome</keyword>
<dbReference type="AlphaFoldDB" id="A0A1H7G2X4"/>
<evidence type="ECO:0000259" key="11">
    <source>
        <dbReference type="Pfam" id="PF00294"/>
    </source>
</evidence>
<feature type="binding site" evidence="9">
    <location>
        <position position="300"/>
    </location>
    <ligand>
        <name>K(+)</name>
        <dbReference type="ChEBI" id="CHEBI:29103"/>
    </ligand>
</feature>
<dbReference type="GO" id="GO:0004747">
    <property type="term" value="F:ribokinase activity"/>
    <property type="evidence" value="ECO:0007669"/>
    <property type="project" value="UniProtKB-UniRule"/>
</dbReference>
<keyword evidence="3 9" id="KW-0547">Nucleotide-binding</keyword>
<dbReference type="RefSeq" id="WP_090552016.1">
    <property type="nucleotide sequence ID" value="NZ_FNSR01000003.1"/>
</dbReference>
<proteinExistence type="inferred from homology"/>
<feature type="binding site" evidence="9">
    <location>
        <begin position="53"/>
        <end position="57"/>
    </location>
    <ligand>
        <name>substrate</name>
    </ligand>
</feature>
<evidence type="ECO:0000313" key="12">
    <source>
        <dbReference type="EMBL" id="SEK31142.1"/>
    </source>
</evidence>
<dbReference type="OrthoDB" id="9775849at2"/>